<comment type="caution">
    <text evidence="2">The sequence shown here is derived from an EMBL/GenBank/DDBJ whole genome shotgun (WGS) entry which is preliminary data.</text>
</comment>
<dbReference type="AlphaFoldDB" id="A0A369KW61"/>
<protein>
    <submittedName>
        <fullName evidence="2">Uncharacterized protein</fullName>
    </submittedName>
</protein>
<feature type="repeat" description="TPR" evidence="1">
    <location>
        <begin position="537"/>
        <end position="570"/>
    </location>
</feature>
<feature type="repeat" description="TPR" evidence="1">
    <location>
        <begin position="639"/>
        <end position="672"/>
    </location>
</feature>
<dbReference type="SMART" id="SM00028">
    <property type="entry name" value="TPR"/>
    <property type="match status" value="4"/>
</dbReference>
<evidence type="ECO:0000256" key="1">
    <source>
        <dbReference type="PROSITE-ProRule" id="PRU00339"/>
    </source>
</evidence>
<reference evidence="2" key="1">
    <citation type="submission" date="2018-04" db="EMBL/GenBank/DDBJ databases">
        <title>Draft genome sequence of the Candidatus Spirobacillus cienkowskii, a pathogen of freshwater Daphnia species, reconstructed from hemolymph metagenomic reads.</title>
        <authorList>
            <person name="Bresciani L."/>
            <person name="Lemos L.N."/>
            <person name="Wale N."/>
            <person name="Lin J.Y."/>
            <person name="Fernandes G.R."/>
            <person name="Duffy M.A."/>
            <person name="Rodrigues J.M."/>
        </authorList>
    </citation>
    <scope>NUCLEOTIDE SEQUENCE [LARGE SCALE GENOMIC DNA]</scope>
    <source>
        <strain evidence="2">Binning01</strain>
    </source>
</reference>
<gene>
    <name evidence="2" type="ORF">DCC88_07510</name>
</gene>
<dbReference type="Pfam" id="PF13432">
    <property type="entry name" value="TPR_16"/>
    <property type="match status" value="1"/>
</dbReference>
<name>A0A369KW61_9BACT</name>
<keyword evidence="3" id="KW-1185">Reference proteome</keyword>
<dbReference type="SUPFAM" id="SSF53756">
    <property type="entry name" value="UDP-Glycosyltransferase/glycogen phosphorylase"/>
    <property type="match status" value="1"/>
</dbReference>
<dbReference type="InterPro" id="IPR011990">
    <property type="entry name" value="TPR-like_helical_dom_sf"/>
</dbReference>
<dbReference type="InterPro" id="IPR019734">
    <property type="entry name" value="TPR_rpt"/>
</dbReference>
<feature type="repeat" description="TPR" evidence="1">
    <location>
        <begin position="503"/>
        <end position="536"/>
    </location>
</feature>
<dbReference type="Gene3D" id="3.40.50.2000">
    <property type="entry name" value="Glycogen Phosphorylase B"/>
    <property type="match status" value="2"/>
</dbReference>
<evidence type="ECO:0000313" key="2">
    <source>
        <dbReference type="EMBL" id="RDB35963.1"/>
    </source>
</evidence>
<organism evidence="2 3">
    <name type="scientific">Spirobacillus cienkowskii</name>
    <dbReference type="NCBI Taxonomy" id="495820"/>
    <lineage>
        <taxon>Bacteria</taxon>
        <taxon>Pseudomonadati</taxon>
        <taxon>Bdellovibrionota</taxon>
        <taxon>Oligoflexia</taxon>
        <taxon>Silvanigrellales</taxon>
        <taxon>Spirobacillus</taxon>
    </lineage>
</organism>
<accession>A0A369KW61</accession>
<dbReference type="Pfam" id="PF14559">
    <property type="entry name" value="TPR_19"/>
    <property type="match status" value="1"/>
</dbReference>
<evidence type="ECO:0000313" key="3">
    <source>
        <dbReference type="Proteomes" id="UP000253934"/>
    </source>
</evidence>
<dbReference type="SUPFAM" id="SSF48452">
    <property type="entry name" value="TPR-like"/>
    <property type="match status" value="1"/>
</dbReference>
<proteinExistence type="predicted"/>
<keyword evidence="1" id="KW-0802">TPR repeat</keyword>
<dbReference type="Gene3D" id="1.25.40.10">
    <property type="entry name" value="Tetratricopeptide repeat domain"/>
    <property type="match status" value="1"/>
</dbReference>
<dbReference type="Pfam" id="PF13181">
    <property type="entry name" value="TPR_8"/>
    <property type="match status" value="1"/>
</dbReference>
<dbReference type="PANTHER" id="PTHR12558:SF13">
    <property type="entry name" value="CELL DIVISION CYCLE PROTEIN 27 HOMOLOG"/>
    <property type="match status" value="1"/>
</dbReference>
<dbReference type="PROSITE" id="PS50005">
    <property type="entry name" value="TPR"/>
    <property type="match status" value="3"/>
</dbReference>
<sequence length="692" mass="77049">MTKSCSLESIVKNAQTWGPEQLMAYIEGDMGKKIAEIQAKHNVQEVQKSKKIAFVAPQLPHPCELEIWNSCVQKLGLEGSLYTNIHEEKAFIHFARHLHASNTPLYLTCYTLDSMHENKTFLSGIEKELEQYSVIVSLGENSLASYQASKVKRINQARLVIWQNAPRPPHANLGTRSPNGSPLPHIARERTVRKEVLKNSDIILCFDKDGATWSYLEDVSSQRIRRVPRTINPKRYSSELSTMQRIELRAALGLPETDFIFFHLGPLEIESGALDSAFAFKNLLQSNPSFQGRARLCFCGTGSAGADIRQSVVEMGLDDHVYFLNPNGEGLKEIVGNQFSTVISLCDAVIHAPISPVNGNALKFLDSTYDVLCALSSEIITISNGNNWIGEWVSRFYKTFSAGSIHSLARLMQETIEKQDKVSSVKNAIKKAIANEFPFEKTTNEITEIFKTLIANTPIIESENTSKLIQQVEEMVIARQYIDAINLISQAFQKPGLSVVQQGNLYRLIGDCFTKLGDLDSGVANYTKALELDPYCAKCFIGLGTVALQRNNYNVAVPQFQKAVSLAPNDDMASLGLGLAFEGLNELKESLSWTVRACHLKADNTVAIFNLVKLSFELEEFADLERVLVRYIGMHPHDVNMIYTLGTVAFKTGQKDAALQLMENILALDPMNSRAHSLIAQIQKTENQKKPA</sequence>
<dbReference type="Proteomes" id="UP000253934">
    <property type="component" value="Unassembled WGS sequence"/>
</dbReference>
<dbReference type="EMBL" id="QOVW01000070">
    <property type="protein sequence ID" value="RDB35963.1"/>
    <property type="molecule type" value="Genomic_DNA"/>
</dbReference>
<dbReference type="PANTHER" id="PTHR12558">
    <property type="entry name" value="CELL DIVISION CYCLE 16,23,27"/>
    <property type="match status" value="1"/>
</dbReference>